<evidence type="ECO:0000256" key="2">
    <source>
        <dbReference type="ARBA" id="ARBA00022723"/>
    </source>
</evidence>
<dbReference type="Proteomes" id="UP001162881">
    <property type="component" value="Unassembled WGS sequence"/>
</dbReference>
<keyword evidence="11" id="KW-1185">Reference proteome</keyword>
<dbReference type="Gene3D" id="3.30.2010.10">
    <property type="entry name" value="Metalloproteases ('zincins'), catalytic domain"/>
    <property type="match status" value="1"/>
</dbReference>
<feature type="compositionally biased region" description="Polar residues" evidence="7">
    <location>
        <begin position="287"/>
        <end position="302"/>
    </location>
</feature>
<comment type="caution">
    <text evidence="10">The sequence shown here is derived from an EMBL/GenBank/DDBJ whole genome shotgun (WGS) entry which is preliminary data.</text>
</comment>
<evidence type="ECO:0000256" key="1">
    <source>
        <dbReference type="ARBA" id="ARBA00022670"/>
    </source>
</evidence>
<comment type="similarity">
    <text evidence="6">Belongs to the peptidase M48 family.</text>
</comment>
<keyword evidence="5 6" id="KW-0482">Metalloprotease</keyword>
<evidence type="ECO:0000256" key="8">
    <source>
        <dbReference type="SAM" id="SignalP"/>
    </source>
</evidence>
<evidence type="ECO:0000256" key="6">
    <source>
        <dbReference type="RuleBase" id="RU003983"/>
    </source>
</evidence>
<keyword evidence="1 6" id="KW-0645">Protease</keyword>
<feature type="domain" description="PDZ" evidence="9">
    <location>
        <begin position="84"/>
        <end position="115"/>
    </location>
</feature>
<gene>
    <name evidence="10" type="ORF">MTR62_04225</name>
</gene>
<dbReference type="SUPFAM" id="SSF50156">
    <property type="entry name" value="PDZ domain-like"/>
    <property type="match status" value="1"/>
</dbReference>
<dbReference type="Pfam" id="PF17820">
    <property type="entry name" value="PDZ_6"/>
    <property type="match status" value="1"/>
</dbReference>
<accession>A0ABT0BA27</accession>
<proteinExistence type="inferred from homology"/>
<feature type="region of interest" description="Disordered" evidence="7">
    <location>
        <begin position="271"/>
        <end position="317"/>
    </location>
</feature>
<dbReference type="PROSITE" id="PS50106">
    <property type="entry name" value="PDZ"/>
    <property type="match status" value="1"/>
</dbReference>
<protein>
    <submittedName>
        <fullName evidence="10">M48 family metallopeptidase</fullName>
    </submittedName>
</protein>
<dbReference type="Pfam" id="PF01435">
    <property type="entry name" value="Peptidase_M48"/>
    <property type="match status" value="1"/>
</dbReference>
<dbReference type="RefSeq" id="WP_244017283.1">
    <property type="nucleotide sequence ID" value="NZ_JALHLF010000009.1"/>
</dbReference>
<dbReference type="InterPro" id="IPR001478">
    <property type="entry name" value="PDZ"/>
</dbReference>
<dbReference type="Gene3D" id="2.30.42.10">
    <property type="match status" value="1"/>
</dbReference>
<keyword evidence="4 6" id="KW-0862">Zinc</keyword>
<evidence type="ECO:0000256" key="5">
    <source>
        <dbReference type="ARBA" id="ARBA00023049"/>
    </source>
</evidence>
<sequence length="317" mass="34504">MAILSICALFAPAAAWSAEPWPITLRAQMARLANTGYRISRSAANLCPSQAAGTGITFDYIDAYPQADRAAIAELLHLTDQPQVAAVAIGSPAARAGIQVGDEVLAINDTPTTSLLATASDPALFADDLDRKLLSLPISRPISVQVRRAGTERTLTLVPEPVCATRYVLKTSEGITAYSDGFDIAVSSGLIAYTRNDDELAYVIAHETGHVINRNFETSQTERRDEDRADTLSVRLSHCAGYDPQIGIAYLLHRESDDMLRWFRSRSHRSRKGRVERMRAEAANVTCPAQPTYPAQTNGQETPSKRDPSLARRPAAQ</sequence>
<reference evidence="10" key="1">
    <citation type="submission" date="2022-03" db="EMBL/GenBank/DDBJ databases">
        <title>Identification of a novel bacterium isolated from mangrove sediments.</title>
        <authorList>
            <person name="Pan X."/>
        </authorList>
    </citation>
    <scope>NUCLEOTIDE SEQUENCE</scope>
    <source>
        <strain evidence="10">B1949</strain>
    </source>
</reference>
<name>A0ABT0BA27_9SPHN</name>
<feature type="signal peptide" evidence="8">
    <location>
        <begin position="1"/>
        <end position="17"/>
    </location>
</feature>
<dbReference type="InterPro" id="IPR036034">
    <property type="entry name" value="PDZ_sf"/>
</dbReference>
<comment type="cofactor">
    <cofactor evidence="6">
        <name>Zn(2+)</name>
        <dbReference type="ChEBI" id="CHEBI:29105"/>
    </cofactor>
    <text evidence="6">Binds 1 zinc ion per subunit.</text>
</comment>
<evidence type="ECO:0000256" key="4">
    <source>
        <dbReference type="ARBA" id="ARBA00022833"/>
    </source>
</evidence>
<evidence type="ECO:0000313" key="11">
    <source>
        <dbReference type="Proteomes" id="UP001162881"/>
    </source>
</evidence>
<evidence type="ECO:0000256" key="7">
    <source>
        <dbReference type="SAM" id="MobiDB-lite"/>
    </source>
</evidence>
<keyword evidence="8" id="KW-0732">Signal</keyword>
<evidence type="ECO:0000313" key="10">
    <source>
        <dbReference type="EMBL" id="MCJ2181911.1"/>
    </source>
</evidence>
<evidence type="ECO:0000256" key="3">
    <source>
        <dbReference type="ARBA" id="ARBA00022801"/>
    </source>
</evidence>
<dbReference type="InterPro" id="IPR041489">
    <property type="entry name" value="PDZ_6"/>
</dbReference>
<evidence type="ECO:0000259" key="9">
    <source>
        <dbReference type="PROSITE" id="PS50106"/>
    </source>
</evidence>
<dbReference type="EMBL" id="JALHLF010000009">
    <property type="protein sequence ID" value="MCJ2181911.1"/>
    <property type="molecule type" value="Genomic_DNA"/>
</dbReference>
<organism evidence="10 11">
    <name type="scientific">Novosphingobium organovorum</name>
    <dbReference type="NCBI Taxonomy" id="2930092"/>
    <lineage>
        <taxon>Bacteria</taxon>
        <taxon>Pseudomonadati</taxon>
        <taxon>Pseudomonadota</taxon>
        <taxon>Alphaproteobacteria</taxon>
        <taxon>Sphingomonadales</taxon>
        <taxon>Sphingomonadaceae</taxon>
        <taxon>Novosphingobium</taxon>
    </lineage>
</organism>
<feature type="chain" id="PRO_5045445649" evidence="8">
    <location>
        <begin position="18"/>
        <end position="317"/>
    </location>
</feature>
<keyword evidence="2" id="KW-0479">Metal-binding</keyword>
<dbReference type="InterPro" id="IPR001915">
    <property type="entry name" value="Peptidase_M48"/>
</dbReference>
<keyword evidence="3 6" id="KW-0378">Hydrolase</keyword>